<sequence length="41" mass="4449">MSPGPCPYIMVGIHEIRRAGVLCDKVVIVIGTHSLTLTYHA</sequence>
<reference evidence="1 2" key="1">
    <citation type="submission" date="2020-08" db="EMBL/GenBank/DDBJ databases">
        <title>Genomic Encyclopedia of Type Strains, Phase IV (KMG-V): Genome sequencing to study the core and pangenomes of soil and plant-associated prokaryotes.</title>
        <authorList>
            <person name="Whitman W."/>
        </authorList>
    </citation>
    <scope>NUCLEOTIDE SEQUENCE [LARGE SCALE GENOMIC DNA]</scope>
    <source>
        <strain evidence="1 2">JPY162</strain>
    </source>
</reference>
<dbReference type="AlphaFoldDB" id="A0A7W8L2V5"/>
<protein>
    <submittedName>
        <fullName evidence="1">Uncharacterized protein</fullName>
    </submittedName>
</protein>
<gene>
    <name evidence="1" type="ORF">HDG41_001465</name>
</gene>
<name>A0A7W8L2V5_9BURK</name>
<organism evidence="1 2">
    <name type="scientific">Paraburkholderia youngii</name>
    <dbReference type="NCBI Taxonomy" id="2782701"/>
    <lineage>
        <taxon>Bacteria</taxon>
        <taxon>Pseudomonadati</taxon>
        <taxon>Pseudomonadota</taxon>
        <taxon>Betaproteobacteria</taxon>
        <taxon>Burkholderiales</taxon>
        <taxon>Burkholderiaceae</taxon>
        <taxon>Paraburkholderia</taxon>
    </lineage>
</organism>
<dbReference type="EMBL" id="JACHDE010000002">
    <property type="protein sequence ID" value="MBB5399426.1"/>
    <property type="molecule type" value="Genomic_DNA"/>
</dbReference>
<dbReference type="Proteomes" id="UP000592820">
    <property type="component" value="Unassembled WGS sequence"/>
</dbReference>
<evidence type="ECO:0000313" key="1">
    <source>
        <dbReference type="EMBL" id="MBB5399426.1"/>
    </source>
</evidence>
<comment type="caution">
    <text evidence="1">The sequence shown here is derived from an EMBL/GenBank/DDBJ whole genome shotgun (WGS) entry which is preliminary data.</text>
</comment>
<accession>A0A7W8L2V5</accession>
<proteinExistence type="predicted"/>
<evidence type="ECO:0000313" key="2">
    <source>
        <dbReference type="Proteomes" id="UP000592820"/>
    </source>
</evidence>